<accession>S7XPR1</accession>
<keyword evidence="7" id="KW-1185">Reference proteome</keyword>
<sequence length="594" mass="68932">MNLLPLMNLYKHGLDGYIVFNSDEHLSEFVGDADKRVEFLSGFTGSNGTITYLKENKFFYTDSRYTLMAKKQLKIGFKVRENIVNDINQLEKGKIGLNKKLISYQRYKSLRNSIKEEIEFVDVELIDSLWKDKLKKISKELFTCVEESIFYKKLIQKPTVKKYLDEIDRLVKQDDIDPLEAVKGYLKGDEAYLLTELGDIAWLLNLRGADIQYVPEFYSYAYVKKDKIYVFLGDLNGKVDKNPYTFETVNKDWILEKYKDHNIEILDYNNFYEFLDKIKEEKIYASENINQYIYEKLEQKIHISSFVAETKSIKSRRQLKNVFIANIFDGVALVNLFGYLEYQRPDITEIEVAEKLKDLKKRNELFLMESFRSIVGSGDNGAIIHHDSSDKKIDYENTLLLIDAGSQYSIGTTDISRTLGFGKPTVDQIKNYTLVLKGQLEASMVMAPQRYFSSAVDIAARKYLWESQKDYGHGTGHGVGYVLDVHEMPPNVSIRGEVKPHQLYSIEPGFYAEGKYGIRLENLAFSYSKNNFLRSFILTPVPIQITLVDKSLLTGNLYECLDKYNKMVKELLLDYLDEDGRNWLMNNARMINIH</sequence>
<protein>
    <submittedName>
        <fullName evidence="6">Metallopeptidase M24</fullName>
    </submittedName>
</protein>
<dbReference type="Pfam" id="PF01321">
    <property type="entry name" value="Creatinase_N"/>
    <property type="match status" value="1"/>
</dbReference>
<dbReference type="InterPro" id="IPR036005">
    <property type="entry name" value="Creatinase/aminopeptidase-like"/>
</dbReference>
<dbReference type="InterPro" id="IPR000587">
    <property type="entry name" value="Creatinase_N"/>
</dbReference>
<dbReference type="FunCoup" id="S7XPR1">
    <property type="interactions" value="157"/>
</dbReference>
<feature type="domain" description="Creatinase N-terminal" evidence="4">
    <location>
        <begin position="11"/>
        <end position="124"/>
    </location>
</feature>
<dbReference type="OrthoDB" id="9995434at2759"/>
<dbReference type="GO" id="GO:0005737">
    <property type="term" value="C:cytoplasm"/>
    <property type="evidence" value="ECO:0007669"/>
    <property type="project" value="UniProtKB-ARBA"/>
</dbReference>
<evidence type="ECO:0000259" key="3">
    <source>
        <dbReference type="Pfam" id="PF00557"/>
    </source>
</evidence>
<dbReference type="PANTHER" id="PTHR43763">
    <property type="entry name" value="XAA-PRO AMINOPEPTIDASE 1"/>
    <property type="match status" value="1"/>
</dbReference>
<feature type="domain" description="Peptidase M24" evidence="3">
    <location>
        <begin position="341"/>
        <end position="523"/>
    </location>
</feature>
<evidence type="ECO:0000256" key="1">
    <source>
        <dbReference type="ARBA" id="ARBA00022723"/>
    </source>
</evidence>
<evidence type="ECO:0000259" key="5">
    <source>
        <dbReference type="Pfam" id="PF16188"/>
    </source>
</evidence>
<proteinExistence type="predicted"/>
<gene>
    <name evidence="6" type="ORF">SLOPH_2653</name>
</gene>
<evidence type="ECO:0000313" key="6">
    <source>
        <dbReference type="EMBL" id="EPR77948.1"/>
    </source>
</evidence>
<comment type="caution">
    <text evidence="6">The sequence shown here is derived from an EMBL/GenBank/DDBJ whole genome shotgun (WGS) entry which is preliminary data.</text>
</comment>
<dbReference type="InterPro" id="IPR000994">
    <property type="entry name" value="Pept_M24"/>
</dbReference>
<dbReference type="OMA" id="NARMINI"/>
<dbReference type="HOGENOM" id="CLU_011781_2_4_1"/>
<dbReference type="SUPFAM" id="SSF55920">
    <property type="entry name" value="Creatinase/aminopeptidase"/>
    <property type="match status" value="1"/>
</dbReference>
<evidence type="ECO:0000313" key="7">
    <source>
        <dbReference type="Proteomes" id="UP000014978"/>
    </source>
</evidence>
<dbReference type="Pfam" id="PF00557">
    <property type="entry name" value="Peptidase_M24"/>
    <property type="match status" value="1"/>
</dbReference>
<dbReference type="InterPro" id="IPR032416">
    <property type="entry name" value="Peptidase_M24_C"/>
</dbReference>
<dbReference type="PANTHER" id="PTHR43763:SF6">
    <property type="entry name" value="XAA-PRO AMINOPEPTIDASE 1"/>
    <property type="match status" value="1"/>
</dbReference>
<name>S7XPR1_SPRLO</name>
<dbReference type="Proteomes" id="UP000014978">
    <property type="component" value="Unassembled WGS sequence"/>
</dbReference>
<dbReference type="GO" id="GO:0046872">
    <property type="term" value="F:metal ion binding"/>
    <property type="evidence" value="ECO:0007669"/>
    <property type="project" value="UniProtKB-KW"/>
</dbReference>
<dbReference type="VEuPathDB" id="MicrosporidiaDB:SLOPH_2653"/>
<evidence type="ECO:0000256" key="2">
    <source>
        <dbReference type="ARBA" id="ARBA00022801"/>
    </source>
</evidence>
<dbReference type="Pfam" id="PF16188">
    <property type="entry name" value="Peptidase_M24_C"/>
    <property type="match status" value="1"/>
</dbReference>
<dbReference type="InParanoid" id="S7XPR1"/>
<dbReference type="GO" id="GO:0016787">
    <property type="term" value="F:hydrolase activity"/>
    <property type="evidence" value="ECO:0007669"/>
    <property type="project" value="UniProtKB-KW"/>
</dbReference>
<dbReference type="AlphaFoldDB" id="S7XPR1"/>
<evidence type="ECO:0000259" key="4">
    <source>
        <dbReference type="Pfam" id="PF01321"/>
    </source>
</evidence>
<dbReference type="STRING" id="1358809.S7XPR1"/>
<feature type="domain" description="Peptidase M24 C-terminal" evidence="5">
    <location>
        <begin position="538"/>
        <end position="590"/>
    </location>
</feature>
<dbReference type="InterPro" id="IPR029149">
    <property type="entry name" value="Creatin/AminoP/Spt16_N"/>
</dbReference>
<dbReference type="SUPFAM" id="SSF53092">
    <property type="entry name" value="Creatinase/prolidase N-terminal domain"/>
    <property type="match status" value="1"/>
</dbReference>
<dbReference type="Gene3D" id="3.40.350.10">
    <property type="entry name" value="Creatinase/prolidase N-terminal domain"/>
    <property type="match status" value="1"/>
</dbReference>
<keyword evidence="1" id="KW-0479">Metal-binding</keyword>
<dbReference type="Gene3D" id="3.90.230.10">
    <property type="entry name" value="Creatinase/methionine aminopeptidase superfamily"/>
    <property type="match status" value="1"/>
</dbReference>
<dbReference type="Pfam" id="PF16189">
    <property type="entry name" value="Creatinase_N_2"/>
    <property type="match status" value="1"/>
</dbReference>
<organism evidence="6 7">
    <name type="scientific">Spraguea lophii (strain 42_110)</name>
    <name type="common">Microsporidian parasite</name>
    <dbReference type="NCBI Taxonomy" id="1358809"/>
    <lineage>
        <taxon>Eukaryota</taxon>
        <taxon>Fungi</taxon>
        <taxon>Fungi incertae sedis</taxon>
        <taxon>Microsporidia</taxon>
        <taxon>Spragueidae</taxon>
        <taxon>Spraguea</taxon>
    </lineage>
</organism>
<keyword evidence="2" id="KW-0378">Hydrolase</keyword>
<dbReference type="InterPro" id="IPR050422">
    <property type="entry name" value="X-Pro_aminopeptidase_P"/>
</dbReference>
<dbReference type="EMBL" id="ATCN01001135">
    <property type="protein sequence ID" value="EPR77948.1"/>
    <property type="molecule type" value="Genomic_DNA"/>
</dbReference>
<reference evidence="7" key="1">
    <citation type="journal article" date="2013" name="PLoS Genet.">
        <title>The genome of Spraguea lophii and the basis of host-microsporidian interactions.</title>
        <authorList>
            <person name="Campbell S.E."/>
            <person name="Williams T.A."/>
            <person name="Yousuf A."/>
            <person name="Soanes D.M."/>
            <person name="Paszkiewicz K.H."/>
            <person name="Williams B.A.P."/>
        </authorList>
    </citation>
    <scope>NUCLEOTIDE SEQUENCE [LARGE SCALE GENOMIC DNA]</scope>
    <source>
        <strain evidence="7">42_110</strain>
    </source>
</reference>